<dbReference type="GO" id="GO:0001730">
    <property type="term" value="F:2'-5'-oligoadenylate synthetase activity"/>
    <property type="evidence" value="ECO:0007669"/>
    <property type="project" value="TreeGrafter"/>
</dbReference>
<dbReference type="AlphaFoldDB" id="A0A9D4IGP6"/>
<dbReference type="Proteomes" id="UP000828390">
    <property type="component" value="Unassembled WGS sequence"/>
</dbReference>
<comment type="similarity">
    <text evidence="1">Belongs to the 2-5A synthase family.</text>
</comment>
<dbReference type="PANTHER" id="PTHR11258:SF11">
    <property type="entry name" value="C2H2-TYPE DOMAIN-CONTAINING PROTEIN"/>
    <property type="match status" value="1"/>
</dbReference>
<proteinExistence type="inferred from homology"/>
<evidence type="ECO:0000313" key="4">
    <source>
        <dbReference type="Proteomes" id="UP000828390"/>
    </source>
</evidence>
<dbReference type="Pfam" id="PF10421">
    <property type="entry name" value="OAS1_C"/>
    <property type="match status" value="1"/>
</dbReference>
<name>A0A9D4IGP6_DREPO</name>
<dbReference type="InterPro" id="IPR043519">
    <property type="entry name" value="NT_sf"/>
</dbReference>
<dbReference type="OrthoDB" id="1885901at2759"/>
<dbReference type="GO" id="GO:0005829">
    <property type="term" value="C:cytosol"/>
    <property type="evidence" value="ECO:0007669"/>
    <property type="project" value="TreeGrafter"/>
</dbReference>
<dbReference type="PROSITE" id="PS50152">
    <property type="entry name" value="25A_SYNTH_3"/>
    <property type="match status" value="1"/>
</dbReference>
<feature type="domain" description="2'-5'-oligoadenylate synthetase 1" evidence="2">
    <location>
        <begin position="163"/>
        <end position="319"/>
    </location>
</feature>
<dbReference type="CDD" id="cd05400">
    <property type="entry name" value="NT_2-5OAS_ClassI-CCAase"/>
    <property type="match status" value="1"/>
</dbReference>
<dbReference type="SUPFAM" id="SSF81301">
    <property type="entry name" value="Nucleotidyltransferase"/>
    <property type="match status" value="1"/>
</dbReference>
<comment type="caution">
    <text evidence="3">The sequence shown here is derived from an EMBL/GenBank/DDBJ whole genome shotgun (WGS) entry which is preliminary data.</text>
</comment>
<dbReference type="PANTHER" id="PTHR11258">
    <property type="entry name" value="2-5 OLIGOADENYLATE SYNTHETASE"/>
    <property type="match status" value="1"/>
</dbReference>
<accession>A0A9D4IGP6</accession>
<dbReference type="EMBL" id="JAIWYP010000009">
    <property type="protein sequence ID" value="KAH3771832.1"/>
    <property type="molecule type" value="Genomic_DNA"/>
</dbReference>
<evidence type="ECO:0000313" key="3">
    <source>
        <dbReference type="EMBL" id="KAH3771832.1"/>
    </source>
</evidence>
<dbReference type="InterPro" id="IPR006116">
    <property type="entry name" value="NT_2-5OAS_ClassI-CCAase"/>
</dbReference>
<reference evidence="3" key="2">
    <citation type="submission" date="2020-11" db="EMBL/GenBank/DDBJ databases">
        <authorList>
            <person name="McCartney M.A."/>
            <person name="Auch B."/>
            <person name="Kono T."/>
            <person name="Mallez S."/>
            <person name="Becker A."/>
            <person name="Gohl D.M."/>
            <person name="Silverstein K.A.T."/>
            <person name="Koren S."/>
            <person name="Bechman K.B."/>
            <person name="Herman A."/>
            <person name="Abrahante J.E."/>
            <person name="Garbe J."/>
        </authorList>
    </citation>
    <scope>NUCLEOTIDE SEQUENCE</scope>
    <source>
        <strain evidence="3">Duluth1</strain>
        <tissue evidence="3">Whole animal</tissue>
    </source>
</reference>
<dbReference type="Gene3D" id="1.10.1410.20">
    <property type="entry name" value="2'-5'-oligoadenylate synthetase 1, domain 2"/>
    <property type="match status" value="1"/>
</dbReference>
<dbReference type="Pfam" id="PF18144">
    <property type="entry name" value="SMODS"/>
    <property type="match status" value="1"/>
</dbReference>
<dbReference type="InterPro" id="IPR018952">
    <property type="entry name" value="2-5-oligoAdlate_synth_1_dom2/C"/>
</dbReference>
<gene>
    <name evidence="3" type="ORF">DPMN_173161</name>
</gene>
<dbReference type="GO" id="GO:0005654">
    <property type="term" value="C:nucleoplasm"/>
    <property type="evidence" value="ECO:0007669"/>
    <property type="project" value="TreeGrafter"/>
</dbReference>
<evidence type="ECO:0000256" key="1">
    <source>
        <dbReference type="ARBA" id="ARBA00009526"/>
    </source>
</evidence>
<reference evidence="3" key="1">
    <citation type="journal article" date="2019" name="bioRxiv">
        <title>The Genome of the Zebra Mussel, Dreissena polymorpha: A Resource for Invasive Species Research.</title>
        <authorList>
            <person name="McCartney M.A."/>
            <person name="Auch B."/>
            <person name="Kono T."/>
            <person name="Mallez S."/>
            <person name="Zhang Y."/>
            <person name="Obille A."/>
            <person name="Becker A."/>
            <person name="Abrahante J.E."/>
            <person name="Garbe J."/>
            <person name="Badalamenti J.P."/>
            <person name="Herman A."/>
            <person name="Mangelson H."/>
            <person name="Liachko I."/>
            <person name="Sullivan S."/>
            <person name="Sone E.D."/>
            <person name="Koren S."/>
            <person name="Silverstein K.A.T."/>
            <person name="Beckman K.B."/>
            <person name="Gohl D.M."/>
        </authorList>
    </citation>
    <scope>NUCLEOTIDE SEQUENCE</scope>
    <source>
        <strain evidence="3">Duluth1</strain>
        <tissue evidence="3">Whole animal</tissue>
    </source>
</reference>
<evidence type="ECO:0000259" key="2">
    <source>
        <dbReference type="Pfam" id="PF10421"/>
    </source>
</evidence>
<dbReference type="Gene3D" id="3.30.460.10">
    <property type="entry name" value="Beta Polymerase, domain 2"/>
    <property type="match status" value="1"/>
</dbReference>
<dbReference type="GO" id="GO:0016020">
    <property type="term" value="C:membrane"/>
    <property type="evidence" value="ECO:0007669"/>
    <property type="project" value="TreeGrafter"/>
</dbReference>
<keyword evidence="4" id="KW-1185">Reference proteome</keyword>
<dbReference type="SUPFAM" id="SSF81631">
    <property type="entry name" value="PAP/OAS1 substrate-binding domain"/>
    <property type="match status" value="1"/>
</dbReference>
<sequence>MDIYSISDERTLNEFIDNTVKPDRETLQRNNAMVDRLVHFLQNNVPGRIRPKRVIKGGSFGKGTAVRGTSDIDLVHMLAEYNSVDKYTKDSEDLLKDLKTYLTKYGQAQLVRITTYSVEVKLTNGNFSQTVDVVLGVDLLDRGMVPDHVFDQMQGPDVDVHLYSVTLTPLQIEVIQALPTQVKDLIRIVKYWGDVKKGVYVEHWPNSFTMELVVIHAWNNAGSPSTSFSMIRALHAVLTSLVNHRQFNVTFPSQMKYSPTRLKICLPQRNAPYIIDPTNPYNDMYHGRKGGLAYDWNDVATEASTWLRLSLFRSVTGTHSRWQ</sequence>
<organism evidence="3 4">
    <name type="scientific">Dreissena polymorpha</name>
    <name type="common">Zebra mussel</name>
    <name type="synonym">Mytilus polymorpha</name>
    <dbReference type="NCBI Taxonomy" id="45954"/>
    <lineage>
        <taxon>Eukaryota</taxon>
        <taxon>Metazoa</taxon>
        <taxon>Spiralia</taxon>
        <taxon>Lophotrochozoa</taxon>
        <taxon>Mollusca</taxon>
        <taxon>Bivalvia</taxon>
        <taxon>Autobranchia</taxon>
        <taxon>Heteroconchia</taxon>
        <taxon>Euheterodonta</taxon>
        <taxon>Imparidentia</taxon>
        <taxon>Neoheterodontei</taxon>
        <taxon>Myida</taxon>
        <taxon>Dreissenoidea</taxon>
        <taxon>Dreissenidae</taxon>
        <taxon>Dreissena</taxon>
    </lineage>
</organism>
<dbReference type="GO" id="GO:0003725">
    <property type="term" value="F:double-stranded RNA binding"/>
    <property type="evidence" value="ECO:0007669"/>
    <property type="project" value="TreeGrafter"/>
</dbReference>
<protein>
    <recommendedName>
        <fullName evidence="2">2'-5'-oligoadenylate synthetase 1 domain-containing protein</fullName>
    </recommendedName>
</protein>